<dbReference type="PROSITE" id="PS50048">
    <property type="entry name" value="ZN2_CY6_FUNGAL_2"/>
    <property type="match status" value="1"/>
</dbReference>
<dbReference type="SMART" id="SM00906">
    <property type="entry name" value="Fungal_trans"/>
    <property type="match status" value="1"/>
</dbReference>
<comment type="subcellular location">
    <subcellularLocation>
        <location evidence="1">Nucleus</location>
    </subcellularLocation>
</comment>
<evidence type="ECO:0000259" key="7">
    <source>
        <dbReference type="PROSITE" id="PS50048"/>
    </source>
</evidence>
<protein>
    <recommendedName>
        <fullName evidence="7">Zn(2)-C6 fungal-type domain-containing protein</fullName>
    </recommendedName>
</protein>
<keyword evidence="3" id="KW-0805">Transcription regulation</keyword>
<dbReference type="InterPro" id="IPR007219">
    <property type="entry name" value="XnlR_reg_dom"/>
</dbReference>
<evidence type="ECO:0000313" key="8">
    <source>
        <dbReference type="EMBL" id="PKS05990.1"/>
    </source>
</evidence>
<dbReference type="GO" id="GO:0000981">
    <property type="term" value="F:DNA-binding transcription factor activity, RNA polymerase II-specific"/>
    <property type="evidence" value="ECO:0007669"/>
    <property type="project" value="InterPro"/>
</dbReference>
<feature type="non-terminal residue" evidence="8">
    <location>
        <position position="1"/>
    </location>
</feature>
<dbReference type="Proteomes" id="UP000233524">
    <property type="component" value="Unassembled WGS sequence"/>
</dbReference>
<dbReference type="CDD" id="cd00067">
    <property type="entry name" value="GAL4"/>
    <property type="match status" value="1"/>
</dbReference>
<keyword evidence="9" id="KW-1185">Reference proteome</keyword>
<comment type="caution">
    <text evidence="8">The sequence shown here is derived from an EMBL/GenBank/DDBJ whole genome shotgun (WGS) entry which is preliminary data.</text>
</comment>
<dbReference type="PROSITE" id="PS00463">
    <property type="entry name" value="ZN2_CY6_FUNGAL_1"/>
    <property type="match status" value="1"/>
</dbReference>
<dbReference type="CDD" id="cd12148">
    <property type="entry name" value="fungal_TF_MHR"/>
    <property type="match status" value="1"/>
</dbReference>
<evidence type="ECO:0000256" key="3">
    <source>
        <dbReference type="ARBA" id="ARBA00023015"/>
    </source>
</evidence>
<feature type="domain" description="Zn(2)-C6 fungal-type" evidence="7">
    <location>
        <begin position="38"/>
        <end position="70"/>
    </location>
</feature>
<dbReference type="VEuPathDB" id="FungiDB:jhhlp_007823"/>
<dbReference type="SUPFAM" id="SSF57701">
    <property type="entry name" value="Zn2/Cys6 DNA-binding domain"/>
    <property type="match status" value="1"/>
</dbReference>
<evidence type="ECO:0000256" key="2">
    <source>
        <dbReference type="ARBA" id="ARBA00022723"/>
    </source>
</evidence>
<dbReference type="AlphaFoldDB" id="A0A2N3N0N5"/>
<gene>
    <name evidence="8" type="ORF">jhhlp_007823</name>
</gene>
<dbReference type="STRING" id="41688.A0A2N3N0N5"/>
<dbReference type="GO" id="GO:0006351">
    <property type="term" value="P:DNA-templated transcription"/>
    <property type="evidence" value="ECO:0007669"/>
    <property type="project" value="InterPro"/>
</dbReference>
<reference evidence="8 9" key="1">
    <citation type="journal article" date="2017" name="G3 (Bethesda)">
        <title>First Draft Genome Sequence of the Pathogenic Fungus Lomentospora prolificans (Formerly Scedosporium prolificans).</title>
        <authorList>
            <person name="Luo R."/>
            <person name="Zimin A."/>
            <person name="Workman R."/>
            <person name="Fan Y."/>
            <person name="Pertea G."/>
            <person name="Grossman N."/>
            <person name="Wear M.P."/>
            <person name="Jia B."/>
            <person name="Miller H."/>
            <person name="Casadevall A."/>
            <person name="Timp W."/>
            <person name="Zhang S.X."/>
            <person name="Salzberg S.L."/>
        </authorList>
    </citation>
    <scope>NUCLEOTIDE SEQUENCE [LARGE SCALE GENOMIC DNA]</scope>
    <source>
        <strain evidence="8 9">JHH-5317</strain>
    </source>
</reference>
<dbReference type="EMBL" id="NLAX01001139">
    <property type="protein sequence ID" value="PKS05990.1"/>
    <property type="molecule type" value="Genomic_DNA"/>
</dbReference>
<accession>A0A2N3N0N5</accession>
<feature type="region of interest" description="Disordered" evidence="6">
    <location>
        <begin position="1"/>
        <end position="22"/>
    </location>
</feature>
<dbReference type="InterPro" id="IPR050815">
    <property type="entry name" value="TF_fung"/>
</dbReference>
<dbReference type="GO" id="GO:0008270">
    <property type="term" value="F:zinc ion binding"/>
    <property type="evidence" value="ECO:0007669"/>
    <property type="project" value="InterPro"/>
</dbReference>
<keyword evidence="5" id="KW-0539">Nucleus</keyword>
<feature type="region of interest" description="Disordered" evidence="6">
    <location>
        <begin position="76"/>
        <end position="124"/>
    </location>
</feature>
<evidence type="ECO:0000256" key="1">
    <source>
        <dbReference type="ARBA" id="ARBA00004123"/>
    </source>
</evidence>
<keyword evidence="2" id="KW-0479">Metal-binding</keyword>
<name>A0A2N3N0N5_9PEZI</name>
<dbReference type="InParanoid" id="A0A2N3N0N5"/>
<dbReference type="Pfam" id="PF04082">
    <property type="entry name" value="Fungal_trans"/>
    <property type="match status" value="1"/>
</dbReference>
<evidence type="ECO:0000256" key="4">
    <source>
        <dbReference type="ARBA" id="ARBA00023163"/>
    </source>
</evidence>
<dbReference type="PANTHER" id="PTHR47338">
    <property type="entry name" value="ZN(II)2CYS6 TRANSCRIPTION FACTOR (EUROFUNG)-RELATED"/>
    <property type="match status" value="1"/>
</dbReference>
<dbReference type="Gene3D" id="4.10.240.10">
    <property type="entry name" value="Zn(2)-C6 fungal-type DNA-binding domain"/>
    <property type="match status" value="1"/>
</dbReference>
<proteinExistence type="predicted"/>
<dbReference type="GO" id="GO:0005634">
    <property type="term" value="C:nucleus"/>
    <property type="evidence" value="ECO:0007669"/>
    <property type="project" value="UniProtKB-SubCell"/>
</dbReference>
<sequence>TRSPPTDTHQATSTTNSFRTIMSSSGAVRQTALRAGGACVRCRKGKTKCVYENGRAPCRNCAKGMHDCYLPSESNAHMHGQTPSRAGQTRPARDSLPGSGASADTRSALPGALPSRGAPNNTEKIGPELMQECERILSKSFPACVAFHKPSFIQQMKTFTLDLSLVYALLCCASRSSPAIIRRYGGQNGATAAAEHFASKAMARINESLDHPSLSDIQALCLIVIHEWGSRNAVRAYIYLGQAVRMMQMHRILNSHHAQPEAERFLKDESWRRTLWLIYILDCLLASTPGRYPSLSPGDYAGVPLPCSDMNFAFGNAVYVKTLMLHDPLGLPAGTQTGDIGEFGHIVLATTIWRDVVQMLTSSMQNFNADACASLMSSIEQLRASLPMQFIDKPGQVNLHITMGSGITFAMLHCILHCATIFLHRRRLLHSVTTEGVNIDEFKHTPLCHEIVDRLMASCHSTTALLVALEQGSDKDSVVCYPLFMLFSAFTASATIAYLSLKGLTPPTSVETAGVIVKDGLHLMEESVEIWPLISPWLRHLSVMQRVLKTESSQTPGPPAIGTVAQERTPVSVKDEAASNADSAMDTGDADAAITTNNNSVGGSARGDSEPPMPRKSGFTTINGGGSATPATGTPPPSGAHSDSAAATAAAAAAAAAAVATVAVQPKVEAEPPADMTASELCSAFERQLMELDDLAAFMGGGV</sequence>
<dbReference type="PANTHER" id="PTHR47338:SF5">
    <property type="entry name" value="ZN(II)2CYS6 TRANSCRIPTION FACTOR (EUROFUNG)"/>
    <property type="match status" value="1"/>
</dbReference>
<evidence type="ECO:0000313" key="9">
    <source>
        <dbReference type="Proteomes" id="UP000233524"/>
    </source>
</evidence>
<feature type="region of interest" description="Disordered" evidence="6">
    <location>
        <begin position="550"/>
        <end position="645"/>
    </location>
</feature>
<dbReference type="InterPro" id="IPR036864">
    <property type="entry name" value="Zn2-C6_fun-type_DNA-bd_sf"/>
</dbReference>
<organism evidence="8 9">
    <name type="scientific">Lomentospora prolificans</name>
    <dbReference type="NCBI Taxonomy" id="41688"/>
    <lineage>
        <taxon>Eukaryota</taxon>
        <taxon>Fungi</taxon>
        <taxon>Dikarya</taxon>
        <taxon>Ascomycota</taxon>
        <taxon>Pezizomycotina</taxon>
        <taxon>Sordariomycetes</taxon>
        <taxon>Hypocreomycetidae</taxon>
        <taxon>Microascales</taxon>
        <taxon>Microascaceae</taxon>
        <taxon>Lomentospora</taxon>
    </lineage>
</organism>
<dbReference type="Pfam" id="PF00172">
    <property type="entry name" value="Zn_clus"/>
    <property type="match status" value="1"/>
</dbReference>
<keyword evidence="4" id="KW-0804">Transcription</keyword>
<evidence type="ECO:0000256" key="5">
    <source>
        <dbReference type="ARBA" id="ARBA00023242"/>
    </source>
</evidence>
<evidence type="ECO:0000256" key="6">
    <source>
        <dbReference type="SAM" id="MobiDB-lite"/>
    </source>
</evidence>
<dbReference type="OrthoDB" id="2123952at2759"/>
<dbReference type="InterPro" id="IPR001138">
    <property type="entry name" value="Zn2Cys6_DnaBD"/>
</dbReference>
<dbReference type="GO" id="GO:0003677">
    <property type="term" value="F:DNA binding"/>
    <property type="evidence" value="ECO:0007669"/>
    <property type="project" value="InterPro"/>
</dbReference>